<organism evidence="1 2">
    <name type="scientific">Lecanicillium saksenae</name>
    <dbReference type="NCBI Taxonomy" id="468837"/>
    <lineage>
        <taxon>Eukaryota</taxon>
        <taxon>Fungi</taxon>
        <taxon>Dikarya</taxon>
        <taxon>Ascomycota</taxon>
        <taxon>Pezizomycotina</taxon>
        <taxon>Sordariomycetes</taxon>
        <taxon>Hypocreomycetidae</taxon>
        <taxon>Hypocreales</taxon>
        <taxon>Cordycipitaceae</taxon>
        <taxon>Lecanicillium</taxon>
    </lineage>
</organism>
<reference evidence="1" key="1">
    <citation type="submission" date="2022-07" db="EMBL/GenBank/DDBJ databases">
        <title>Genome Sequence of Lecanicillium saksenae.</title>
        <authorList>
            <person name="Buettner E."/>
        </authorList>
    </citation>
    <scope>NUCLEOTIDE SEQUENCE</scope>
    <source>
        <strain evidence="1">VT-O1</strain>
    </source>
</reference>
<name>A0ACC1QNH8_9HYPO</name>
<gene>
    <name evidence="1" type="ORF">NLG97_g6842</name>
</gene>
<evidence type="ECO:0000313" key="2">
    <source>
        <dbReference type="Proteomes" id="UP001148737"/>
    </source>
</evidence>
<dbReference type="Proteomes" id="UP001148737">
    <property type="component" value="Unassembled WGS sequence"/>
</dbReference>
<comment type="caution">
    <text evidence="1">The sequence shown here is derived from an EMBL/GenBank/DDBJ whole genome shotgun (WGS) entry which is preliminary data.</text>
</comment>
<proteinExistence type="predicted"/>
<keyword evidence="2" id="KW-1185">Reference proteome</keyword>
<sequence>MAMAGSSITAFANDDAPVIKGHEQPRNRCMTDLQAAADTSGLAISFPTKIPALSRSQRSEAASFSVEKQPSTPQRQISVVAARPTNLTDSSDPKSLVDTPIPDRLHDTCQSPRHERVVTRKFHKIEDTDDTEFLDFFLYRFQDGCSQGHGVSQHPRSWLRERTD</sequence>
<protein>
    <submittedName>
        <fullName evidence="1">Uncharacterized protein</fullName>
    </submittedName>
</protein>
<evidence type="ECO:0000313" key="1">
    <source>
        <dbReference type="EMBL" id="KAJ3485308.1"/>
    </source>
</evidence>
<accession>A0ACC1QNH8</accession>
<dbReference type="EMBL" id="JANAKD010000968">
    <property type="protein sequence ID" value="KAJ3485308.1"/>
    <property type="molecule type" value="Genomic_DNA"/>
</dbReference>